<feature type="transmembrane region" description="Helical" evidence="6">
    <location>
        <begin position="50"/>
        <end position="75"/>
    </location>
</feature>
<feature type="transmembrane region" description="Helical" evidence="6">
    <location>
        <begin position="208"/>
        <end position="225"/>
    </location>
</feature>
<keyword evidence="5 6" id="KW-0472">Membrane</keyword>
<comment type="caution">
    <text evidence="8">The sequence shown here is derived from an EMBL/GenBank/DDBJ whole genome shotgun (WGS) entry which is preliminary data.</text>
</comment>
<evidence type="ECO:0000256" key="2">
    <source>
        <dbReference type="ARBA" id="ARBA00022475"/>
    </source>
</evidence>
<evidence type="ECO:0000256" key="4">
    <source>
        <dbReference type="ARBA" id="ARBA00022989"/>
    </source>
</evidence>
<feature type="transmembrane region" description="Helical" evidence="6">
    <location>
        <begin position="82"/>
        <end position="105"/>
    </location>
</feature>
<sequence length="243" mass="25629">MKQLRSFLPLLILIGIGVALFFSGVLDRFRPDNLAAEQANLQVLIAERPILAGLAHIGAVMLAIATGLPGMVVLIMAGGMIFGVLIGAALNIVGVTLGAVILFLASRRAFGDHSHGEQAPGLVSRLRGGYLAQPISYTFFLRLVPFFPFGGVTVALAWLRCPLWLFVTATAIGGLAMTGIETWLGASLAKNIGANKAISADLLHDPQVLWPMIGLVLLAIVPIAINRLRAPKAVAAAPESRKN</sequence>
<proteinExistence type="predicted"/>
<feature type="transmembrane region" description="Helical" evidence="6">
    <location>
        <begin position="139"/>
        <end position="159"/>
    </location>
</feature>
<feature type="transmembrane region" description="Helical" evidence="6">
    <location>
        <begin position="7"/>
        <end position="26"/>
    </location>
</feature>
<dbReference type="InterPro" id="IPR015414">
    <property type="entry name" value="TMEM64"/>
</dbReference>
<evidence type="ECO:0000256" key="1">
    <source>
        <dbReference type="ARBA" id="ARBA00004651"/>
    </source>
</evidence>
<evidence type="ECO:0000313" key="8">
    <source>
        <dbReference type="EMBL" id="GAF77558.1"/>
    </source>
</evidence>
<keyword evidence="3 6" id="KW-0812">Transmembrane</keyword>
<evidence type="ECO:0000259" key="7">
    <source>
        <dbReference type="Pfam" id="PF09335"/>
    </source>
</evidence>
<accession>X0S950</accession>
<organism evidence="8">
    <name type="scientific">marine sediment metagenome</name>
    <dbReference type="NCBI Taxonomy" id="412755"/>
    <lineage>
        <taxon>unclassified sequences</taxon>
        <taxon>metagenomes</taxon>
        <taxon>ecological metagenomes</taxon>
    </lineage>
</organism>
<dbReference type="InterPro" id="IPR032816">
    <property type="entry name" value="VTT_dom"/>
</dbReference>
<keyword evidence="2" id="KW-1003">Cell membrane</keyword>
<feature type="transmembrane region" description="Helical" evidence="6">
    <location>
        <begin position="166"/>
        <end position="188"/>
    </location>
</feature>
<dbReference type="PANTHER" id="PTHR12677">
    <property type="entry name" value="GOLGI APPARATUS MEMBRANE PROTEIN TVP38-RELATED"/>
    <property type="match status" value="1"/>
</dbReference>
<evidence type="ECO:0000256" key="6">
    <source>
        <dbReference type="SAM" id="Phobius"/>
    </source>
</evidence>
<dbReference type="Pfam" id="PF09335">
    <property type="entry name" value="VTT_dom"/>
    <property type="match status" value="1"/>
</dbReference>
<evidence type="ECO:0000256" key="3">
    <source>
        <dbReference type="ARBA" id="ARBA00022692"/>
    </source>
</evidence>
<name>X0S950_9ZZZZ</name>
<dbReference type="GO" id="GO:0005886">
    <property type="term" value="C:plasma membrane"/>
    <property type="evidence" value="ECO:0007669"/>
    <property type="project" value="UniProtKB-SubCell"/>
</dbReference>
<keyword evidence="4 6" id="KW-1133">Transmembrane helix</keyword>
<reference evidence="8" key="1">
    <citation type="journal article" date="2014" name="Front. Microbiol.">
        <title>High frequency of phylogenetically diverse reductive dehalogenase-homologous genes in deep subseafloor sedimentary metagenomes.</title>
        <authorList>
            <person name="Kawai M."/>
            <person name="Futagami T."/>
            <person name="Toyoda A."/>
            <person name="Takaki Y."/>
            <person name="Nishi S."/>
            <person name="Hori S."/>
            <person name="Arai W."/>
            <person name="Tsubouchi T."/>
            <person name="Morono Y."/>
            <person name="Uchiyama I."/>
            <person name="Ito T."/>
            <person name="Fujiyama A."/>
            <person name="Inagaki F."/>
            <person name="Takami H."/>
        </authorList>
    </citation>
    <scope>NUCLEOTIDE SEQUENCE</scope>
    <source>
        <strain evidence="8">Expedition CK06-06</strain>
    </source>
</reference>
<dbReference type="AlphaFoldDB" id="X0S950"/>
<gene>
    <name evidence="8" type="ORF">S01H1_08586</name>
</gene>
<comment type="subcellular location">
    <subcellularLocation>
        <location evidence="1">Cell membrane</location>
        <topology evidence="1">Multi-pass membrane protein</topology>
    </subcellularLocation>
</comment>
<feature type="domain" description="VTT" evidence="7">
    <location>
        <begin position="69"/>
        <end position="186"/>
    </location>
</feature>
<dbReference type="EMBL" id="BARS01004396">
    <property type="protein sequence ID" value="GAF77558.1"/>
    <property type="molecule type" value="Genomic_DNA"/>
</dbReference>
<protein>
    <recommendedName>
        <fullName evidence="7">VTT domain-containing protein</fullName>
    </recommendedName>
</protein>
<dbReference type="PANTHER" id="PTHR12677:SF59">
    <property type="entry name" value="GOLGI APPARATUS MEMBRANE PROTEIN TVP38-RELATED"/>
    <property type="match status" value="1"/>
</dbReference>
<evidence type="ECO:0000256" key="5">
    <source>
        <dbReference type="ARBA" id="ARBA00023136"/>
    </source>
</evidence>